<reference evidence="6" key="1">
    <citation type="submission" date="2022-01" db="EMBL/GenBank/DDBJ databases">
        <authorList>
            <person name="King R."/>
        </authorList>
    </citation>
    <scope>NUCLEOTIDE SEQUENCE</scope>
</reference>
<organism evidence="6 7">
    <name type="scientific">Phaedon cochleariae</name>
    <name type="common">Mustard beetle</name>
    <dbReference type="NCBI Taxonomy" id="80249"/>
    <lineage>
        <taxon>Eukaryota</taxon>
        <taxon>Metazoa</taxon>
        <taxon>Ecdysozoa</taxon>
        <taxon>Arthropoda</taxon>
        <taxon>Hexapoda</taxon>
        <taxon>Insecta</taxon>
        <taxon>Pterygota</taxon>
        <taxon>Neoptera</taxon>
        <taxon>Endopterygota</taxon>
        <taxon>Coleoptera</taxon>
        <taxon>Polyphaga</taxon>
        <taxon>Cucujiformia</taxon>
        <taxon>Chrysomeloidea</taxon>
        <taxon>Chrysomelidae</taxon>
        <taxon>Chrysomelinae</taxon>
        <taxon>Chrysomelini</taxon>
        <taxon>Phaedon</taxon>
    </lineage>
</organism>
<feature type="region of interest" description="Disordered" evidence="4">
    <location>
        <begin position="632"/>
        <end position="665"/>
    </location>
</feature>
<dbReference type="CDD" id="cd00590">
    <property type="entry name" value="RRM_SF"/>
    <property type="match status" value="1"/>
</dbReference>
<evidence type="ECO:0000256" key="2">
    <source>
        <dbReference type="ARBA" id="ARBA00022884"/>
    </source>
</evidence>
<dbReference type="InterPro" id="IPR035979">
    <property type="entry name" value="RBD_domain_sf"/>
</dbReference>
<evidence type="ECO:0000256" key="1">
    <source>
        <dbReference type="ARBA" id="ARBA00022737"/>
    </source>
</evidence>
<dbReference type="CDD" id="cd12510">
    <property type="entry name" value="RRM1_RBM12_like"/>
    <property type="match status" value="1"/>
</dbReference>
<gene>
    <name evidence="6" type="ORF">PHAECO_LOCUS6425</name>
</gene>
<dbReference type="CDD" id="cd12254">
    <property type="entry name" value="RRM_hnRNPH_ESRPs_RBM12_like"/>
    <property type="match status" value="2"/>
</dbReference>
<evidence type="ECO:0000256" key="3">
    <source>
        <dbReference type="PROSITE-ProRule" id="PRU00176"/>
    </source>
</evidence>
<feature type="region of interest" description="Disordered" evidence="4">
    <location>
        <begin position="678"/>
        <end position="716"/>
    </location>
</feature>
<dbReference type="PANTHER" id="PTHR13976">
    <property type="entry name" value="HETEROGENEOUS NUCLEAR RIBONUCLEOPROTEIN-RELATED"/>
    <property type="match status" value="1"/>
</dbReference>
<dbReference type="Pfam" id="PF00076">
    <property type="entry name" value="RRM_1"/>
    <property type="match status" value="3"/>
</dbReference>
<proteinExistence type="predicted"/>
<accession>A0A9P0GPT8</accession>
<feature type="compositionally biased region" description="Basic residues" evidence="4">
    <location>
        <begin position="164"/>
        <end position="180"/>
    </location>
</feature>
<feature type="compositionally biased region" description="Basic and acidic residues" evidence="4">
    <location>
        <begin position="115"/>
        <end position="131"/>
    </location>
</feature>
<keyword evidence="1" id="KW-0677">Repeat</keyword>
<dbReference type="AlphaFoldDB" id="A0A9P0GPT8"/>
<name>A0A9P0GPT8_PHACE</name>
<dbReference type="InterPro" id="IPR000504">
    <property type="entry name" value="RRM_dom"/>
</dbReference>
<dbReference type="InterPro" id="IPR050666">
    <property type="entry name" value="ESRP"/>
</dbReference>
<keyword evidence="2 3" id="KW-0694">RNA-binding</keyword>
<protein>
    <recommendedName>
        <fullName evidence="5">RRM domain-containing protein</fullName>
    </recommendedName>
</protein>
<dbReference type="GO" id="GO:0003723">
    <property type="term" value="F:RNA binding"/>
    <property type="evidence" value="ECO:0007669"/>
    <property type="project" value="UniProtKB-UniRule"/>
</dbReference>
<feature type="region of interest" description="Disordered" evidence="4">
    <location>
        <begin position="103"/>
        <end position="216"/>
    </location>
</feature>
<keyword evidence="7" id="KW-1185">Reference proteome</keyword>
<dbReference type="EMBL" id="OU896708">
    <property type="protein sequence ID" value="CAH1155382.1"/>
    <property type="molecule type" value="Genomic_DNA"/>
</dbReference>
<evidence type="ECO:0000313" key="7">
    <source>
        <dbReference type="Proteomes" id="UP001153737"/>
    </source>
</evidence>
<dbReference type="PROSITE" id="PS50102">
    <property type="entry name" value="RRM"/>
    <property type="match status" value="3"/>
</dbReference>
<dbReference type="SMART" id="SM00360">
    <property type="entry name" value="RRM"/>
    <property type="match status" value="4"/>
</dbReference>
<feature type="compositionally biased region" description="Pro residues" evidence="4">
    <location>
        <begin position="637"/>
        <end position="665"/>
    </location>
</feature>
<evidence type="ECO:0000256" key="4">
    <source>
        <dbReference type="SAM" id="MobiDB-lite"/>
    </source>
</evidence>
<feature type="compositionally biased region" description="Basic and acidic residues" evidence="4">
    <location>
        <begin position="140"/>
        <end position="163"/>
    </location>
</feature>
<dbReference type="InterPro" id="IPR012677">
    <property type="entry name" value="Nucleotide-bd_a/b_plait_sf"/>
</dbReference>
<feature type="compositionally biased region" description="Basic and acidic residues" evidence="4">
    <location>
        <begin position="196"/>
        <end position="213"/>
    </location>
</feature>
<feature type="domain" description="RRM" evidence="5">
    <location>
        <begin position="3"/>
        <end position="74"/>
    </location>
</feature>
<feature type="domain" description="RRM" evidence="5">
    <location>
        <begin position="720"/>
        <end position="795"/>
    </location>
</feature>
<dbReference type="Gene3D" id="3.30.70.330">
    <property type="match status" value="5"/>
</dbReference>
<evidence type="ECO:0000313" key="6">
    <source>
        <dbReference type="EMBL" id="CAH1155382.1"/>
    </source>
</evidence>
<dbReference type="SUPFAM" id="SSF54928">
    <property type="entry name" value="RNA-binding domain, RBD"/>
    <property type="match status" value="3"/>
</dbReference>
<dbReference type="OrthoDB" id="2588702at2759"/>
<evidence type="ECO:0000259" key="5">
    <source>
        <dbReference type="PROSITE" id="PS50102"/>
    </source>
</evidence>
<feature type="domain" description="RRM" evidence="5">
    <location>
        <begin position="547"/>
        <end position="628"/>
    </location>
</feature>
<sequence>MSVIIRLQNLPWSANALDIRQYFQGLSIPEGGVHIVGGELGDAFIAFSTDEDARQAFNRNNGKIREVQITLMLSSRTEMQRVIEQARSQSLAAFMQPAPTVVPIPTAVPFVPPVETKKESKERDRGRDSRSRRSRSKSRDKKDRSSKERDRKDKRYRDRSRSRSRDRKSSRRRDRSRGRSRSRDKERRSRDRRSSRRSEERPQPAQREQRKPMPEVWATQPKPLEIIPPAPQPPSLLTATFPGLDQASRTLSNIAMGLQGRDNGYSPPNNFSNGNRVNRESWPPANQSNFVNDNLSNSYNEVQDTFQNRFQNNDFQSRNTNRLEYETGGCCIALEPFYGGYGDIRRFFQGMFIGQNGIKFINDSNGRRTGVVYVKFSNRMMKEEGLDLNGENLNGITVTVSHVSDEEYDNAVDRFIPMTDNPDNRYKSRNISKLFNNAPPEPTIKNYTCLVVDELPTYCKEQDILHMFSQHPLVALILTTKPKGGHIAYVKFSSEDVAKKAHDEKTHHIVQGKPVTVKPCKDEEFDEINKQHEVNLDTTAPSDVGTDCLSVSRLPQKTTDKDIADFFSDIGVIPTKIHLMSNNVGFTGQAYCEFLTTEEASRAAKKNETILNNVSISVTPLKREEMDSILGTTVPAPSEPVPCEPPAPEPEIRRPPPLVSKFTPPPVMAGNFGMRGAGRGFPNRTYEPARGGPRFGPRGPPPRVRFGQQSDGGEDVPGGCTVYIKNVPYKANTNDILEFFEGYHHTGNVSRRYNPNNTPTDEARVTFFDPEEASRALRDLNKCTIWGRQVFLRQE</sequence>
<dbReference type="Proteomes" id="UP001153737">
    <property type="component" value="Chromosome 2"/>
</dbReference>
<reference evidence="6" key="2">
    <citation type="submission" date="2022-10" db="EMBL/GenBank/DDBJ databases">
        <authorList>
            <consortium name="ENA_rothamsted_submissions"/>
            <consortium name="culmorum"/>
            <person name="King R."/>
        </authorList>
    </citation>
    <scope>NUCLEOTIDE SEQUENCE</scope>
</reference>